<dbReference type="OMA" id="DFRTHAL"/>
<accession>U4LD47</accession>
<protein>
    <recommendedName>
        <fullName evidence="1">F-box domain-containing protein</fullName>
    </recommendedName>
</protein>
<dbReference type="OrthoDB" id="5292297at2759"/>
<dbReference type="Proteomes" id="UP000018144">
    <property type="component" value="Unassembled WGS sequence"/>
</dbReference>
<dbReference type="EMBL" id="HF935415">
    <property type="protein sequence ID" value="CCX30044.1"/>
    <property type="molecule type" value="Genomic_DNA"/>
</dbReference>
<reference evidence="2 3" key="1">
    <citation type="journal article" date="2013" name="PLoS Genet.">
        <title>The genome and development-dependent transcriptomes of Pyronema confluens: a window into fungal evolution.</title>
        <authorList>
            <person name="Traeger S."/>
            <person name="Altegoer F."/>
            <person name="Freitag M."/>
            <person name="Gabaldon T."/>
            <person name="Kempken F."/>
            <person name="Kumar A."/>
            <person name="Marcet-Houben M."/>
            <person name="Poggeler S."/>
            <person name="Stajich J.E."/>
            <person name="Nowrousian M."/>
        </authorList>
    </citation>
    <scope>NUCLEOTIDE SEQUENCE [LARGE SCALE GENOMIC DNA]</scope>
    <source>
        <strain evidence="3">CBS 100304</strain>
        <tissue evidence="2">Vegetative mycelium</tissue>
    </source>
</reference>
<dbReference type="SUPFAM" id="SSF81383">
    <property type="entry name" value="F-box domain"/>
    <property type="match status" value="1"/>
</dbReference>
<organism evidence="2 3">
    <name type="scientific">Pyronema omphalodes (strain CBS 100304)</name>
    <name type="common">Pyronema confluens</name>
    <dbReference type="NCBI Taxonomy" id="1076935"/>
    <lineage>
        <taxon>Eukaryota</taxon>
        <taxon>Fungi</taxon>
        <taxon>Dikarya</taxon>
        <taxon>Ascomycota</taxon>
        <taxon>Pezizomycotina</taxon>
        <taxon>Pezizomycetes</taxon>
        <taxon>Pezizales</taxon>
        <taxon>Pyronemataceae</taxon>
        <taxon>Pyronema</taxon>
    </lineage>
</organism>
<dbReference type="PROSITE" id="PS50181">
    <property type="entry name" value="FBOX"/>
    <property type="match status" value="1"/>
</dbReference>
<evidence type="ECO:0000313" key="3">
    <source>
        <dbReference type="Proteomes" id="UP000018144"/>
    </source>
</evidence>
<dbReference type="AlphaFoldDB" id="U4LD47"/>
<keyword evidence="3" id="KW-1185">Reference proteome</keyword>
<dbReference type="InterPro" id="IPR036047">
    <property type="entry name" value="F-box-like_dom_sf"/>
</dbReference>
<evidence type="ECO:0000259" key="1">
    <source>
        <dbReference type="PROSITE" id="PS50181"/>
    </source>
</evidence>
<sequence length="230" mass="26099">MPLDQLPLEILLNILSYLDDLKPLSSSNKGLKSAAADSEARNLRSRLSSLTHRELLIQIWTPPAFFFPGNSKQHRRAPETNDLLSLLGNSELKPLVRNYTTSLEEKSELVKKMTQYLLSNGLAGLANFPESFTQELLIHLWSARERYGHDIDGYLSHLGDSVTFKDLCDGQDRYFSMQSPQVEGMMKVYYALSKKTLEHPFGPRGHDGIGLHKMIVRGGMELVLERLTRR</sequence>
<evidence type="ECO:0000313" key="2">
    <source>
        <dbReference type="EMBL" id="CCX30044.1"/>
    </source>
</evidence>
<dbReference type="InterPro" id="IPR001810">
    <property type="entry name" value="F-box_dom"/>
</dbReference>
<gene>
    <name evidence="2" type="ORF">PCON_08036</name>
</gene>
<name>U4LD47_PYROM</name>
<feature type="domain" description="F-box" evidence="1">
    <location>
        <begin position="1"/>
        <end position="19"/>
    </location>
</feature>
<proteinExistence type="predicted"/>